<name>K1SR68_9ZZZZ</name>
<feature type="non-terminal residue" evidence="1">
    <location>
        <position position="168"/>
    </location>
</feature>
<comment type="caution">
    <text evidence="1">The sequence shown here is derived from an EMBL/GenBank/DDBJ whole genome shotgun (WGS) entry which is preliminary data.</text>
</comment>
<dbReference type="GO" id="GO:0008781">
    <property type="term" value="F:N-acylneuraminate cytidylyltransferase activity"/>
    <property type="evidence" value="ECO:0007669"/>
    <property type="project" value="TreeGrafter"/>
</dbReference>
<keyword evidence="1" id="KW-0969">Cilium</keyword>
<sequence>MDIALNTDSPELAELVAAKYPEVIFLPRGEELGGDRVPKMAVYQDSLHRMEERTGQPYDWYMDLDITSPLRTESDIENAFAKKQSRDDLDLVFSVCEARRNPWFNMVKTVDDHVEQVCKSEFTGRQQAPDVYDVNASIYVFKRDFLATNTDGHAVARQDRHQRDDGYR</sequence>
<accession>K1SR68</accession>
<organism evidence="1">
    <name type="scientific">human gut metagenome</name>
    <dbReference type="NCBI Taxonomy" id="408170"/>
    <lineage>
        <taxon>unclassified sequences</taxon>
        <taxon>metagenomes</taxon>
        <taxon>organismal metagenomes</taxon>
    </lineage>
</organism>
<dbReference type="EMBL" id="AJWZ01010000">
    <property type="protein sequence ID" value="EKC49706.1"/>
    <property type="molecule type" value="Genomic_DNA"/>
</dbReference>
<protein>
    <submittedName>
        <fullName evidence="1">Posttranslational flagellin modification protein B</fullName>
    </submittedName>
</protein>
<dbReference type="InterPro" id="IPR029044">
    <property type="entry name" value="Nucleotide-diphossugar_trans"/>
</dbReference>
<dbReference type="AlphaFoldDB" id="K1SR68"/>
<dbReference type="SUPFAM" id="SSF53448">
    <property type="entry name" value="Nucleotide-diphospho-sugar transferases"/>
    <property type="match status" value="1"/>
</dbReference>
<dbReference type="PANTHER" id="PTHR21485:SF6">
    <property type="entry name" value="N-ACYLNEURAMINATE CYTIDYLYLTRANSFERASE-RELATED"/>
    <property type="match status" value="1"/>
</dbReference>
<proteinExistence type="predicted"/>
<keyword evidence="1" id="KW-0282">Flagellum</keyword>
<dbReference type="InterPro" id="IPR050793">
    <property type="entry name" value="CMP-NeuNAc_synthase"/>
</dbReference>
<gene>
    <name evidence="1" type="ORF">OBE_14499</name>
</gene>
<keyword evidence="1" id="KW-0966">Cell projection</keyword>
<reference evidence="1" key="1">
    <citation type="journal article" date="2013" name="Environ. Microbiol.">
        <title>Microbiota from the distal guts of lean and obese adolescents exhibit partial functional redundancy besides clear differences in community structure.</title>
        <authorList>
            <person name="Ferrer M."/>
            <person name="Ruiz A."/>
            <person name="Lanza F."/>
            <person name="Haange S.B."/>
            <person name="Oberbach A."/>
            <person name="Till H."/>
            <person name="Bargiela R."/>
            <person name="Campoy C."/>
            <person name="Segura M.T."/>
            <person name="Richter M."/>
            <person name="von Bergen M."/>
            <person name="Seifert J."/>
            <person name="Suarez A."/>
        </authorList>
    </citation>
    <scope>NUCLEOTIDE SEQUENCE</scope>
</reference>
<evidence type="ECO:0000313" key="1">
    <source>
        <dbReference type="EMBL" id="EKC49706.1"/>
    </source>
</evidence>
<dbReference type="PANTHER" id="PTHR21485">
    <property type="entry name" value="HAD SUPERFAMILY MEMBERS CMAS AND KDSC"/>
    <property type="match status" value="1"/>
</dbReference>
<dbReference type="Gene3D" id="3.90.550.10">
    <property type="entry name" value="Spore Coat Polysaccharide Biosynthesis Protein SpsA, Chain A"/>
    <property type="match status" value="1"/>
</dbReference>